<dbReference type="HAMAP" id="MF_00158">
    <property type="entry name" value="PanC"/>
    <property type="match status" value="1"/>
</dbReference>
<evidence type="ECO:0000256" key="8">
    <source>
        <dbReference type="HAMAP-Rule" id="MF_00158"/>
    </source>
</evidence>
<accession>A0A086Y921</accession>
<feature type="binding site" evidence="8">
    <location>
        <position position="154"/>
    </location>
    <ligand>
        <name>(R)-pantoate</name>
        <dbReference type="ChEBI" id="CHEBI:15980"/>
    </ligand>
</feature>
<comment type="function">
    <text evidence="8">Catalyzes the condensation of pantoate with beta-alanine in an ATP-dependent reaction via a pantoyl-adenylate intermediate.</text>
</comment>
<keyword evidence="4 8" id="KW-0566">Pantothenate biosynthesis</keyword>
<comment type="miscellaneous">
    <text evidence="8">The reaction proceeds by a bi uni uni bi ping pong mechanism.</text>
</comment>
<dbReference type="InterPro" id="IPR003721">
    <property type="entry name" value="Pantoate_ligase"/>
</dbReference>
<protein>
    <recommendedName>
        <fullName evidence="8">Pantothenate synthetase</fullName>
        <shortName evidence="8">PS</shortName>
        <ecNumber evidence="8">6.3.2.1</ecNumber>
    </recommendedName>
    <alternativeName>
        <fullName evidence="8">Pantoate--beta-alanine ligase</fullName>
    </alternativeName>
    <alternativeName>
        <fullName evidence="8">Pantoate-activating enzyme</fullName>
    </alternativeName>
</protein>
<sequence length="279" mass="30725">MTQVVRAAAALADKVEGWKRSGMRVGVVPTMGALHDGHLSLLRTARRHCDRVIVTIFVNPLQFDRADDLEKYPRDEARDLALLEAERADVLFAPGVGDVYPDGFSTRVSVAGISEELEGAFRPGHFDGMTTVVTKILGMAQAGWAFFGEKDWQQLQIVRRLVTDLNLPVRVTGCPTVREPDGLALSSRNARLTPEARRIAPALYQVMQQTAQGLRAGRDPVRELDDARSRLIEEGFASLDYLELRHAETLRPLADPADPARLLAAAWLGGVRLIDNIAI</sequence>
<dbReference type="UniPathway" id="UPA00028">
    <property type="reaction ID" value="UER00005"/>
</dbReference>
<feature type="binding site" evidence="8">
    <location>
        <begin position="31"/>
        <end position="38"/>
    </location>
    <ligand>
        <name>ATP</name>
        <dbReference type="ChEBI" id="CHEBI:30616"/>
    </ligand>
</feature>
<feature type="binding site" evidence="8">
    <location>
        <position position="177"/>
    </location>
    <ligand>
        <name>ATP</name>
        <dbReference type="ChEBI" id="CHEBI:30616"/>
    </ligand>
</feature>
<evidence type="ECO:0000256" key="1">
    <source>
        <dbReference type="ARBA" id="ARBA00004990"/>
    </source>
</evidence>
<evidence type="ECO:0000256" key="6">
    <source>
        <dbReference type="ARBA" id="ARBA00022840"/>
    </source>
</evidence>
<feature type="binding site" evidence="8">
    <location>
        <position position="62"/>
    </location>
    <ligand>
        <name>(R)-pantoate</name>
        <dbReference type="ChEBI" id="CHEBI:15980"/>
    </ligand>
</feature>
<evidence type="ECO:0000256" key="5">
    <source>
        <dbReference type="ARBA" id="ARBA00022741"/>
    </source>
</evidence>
<dbReference type="STRING" id="1105367.CG50_03435"/>
<dbReference type="CDD" id="cd00560">
    <property type="entry name" value="PanC"/>
    <property type="match status" value="1"/>
</dbReference>
<evidence type="ECO:0000256" key="7">
    <source>
        <dbReference type="ARBA" id="ARBA00048258"/>
    </source>
</evidence>
<organism evidence="9 10">
    <name type="scientific">Paenirhodobacter enshiensis</name>
    <dbReference type="NCBI Taxonomy" id="1105367"/>
    <lineage>
        <taxon>Bacteria</taxon>
        <taxon>Pseudomonadati</taxon>
        <taxon>Pseudomonadota</taxon>
        <taxon>Alphaproteobacteria</taxon>
        <taxon>Rhodobacterales</taxon>
        <taxon>Rhodobacter group</taxon>
        <taxon>Paenirhodobacter</taxon>
    </lineage>
</organism>
<name>A0A086Y921_9RHOB</name>
<feature type="binding site" evidence="8">
    <location>
        <begin position="185"/>
        <end position="188"/>
    </location>
    <ligand>
        <name>ATP</name>
        <dbReference type="ChEBI" id="CHEBI:30616"/>
    </ligand>
</feature>
<proteinExistence type="inferred from homology"/>
<dbReference type="NCBIfam" id="TIGR00125">
    <property type="entry name" value="cyt_tran_rel"/>
    <property type="match status" value="1"/>
</dbReference>
<comment type="similarity">
    <text evidence="2 8">Belongs to the pantothenate synthetase family.</text>
</comment>
<dbReference type="SUPFAM" id="SSF52374">
    <property type="entry name" value="Nucleotidylyl transferase"/>
    <property type="match status" value="1"/>
</dbReference>
<dbReference type="EMBL" id="JFZB01000001">
    <property type="protein sequence ID" value="KFI30771.1"/>
    <property type="molecule type" value="Genomic_DNA"/>
</dbReference>
<dbReference type="PANTHER" id="PTHR21299">
    <property type="entry name" value="CYTIDYLATE KINASE/PANTOATE-BETA-ALANINE LIGASE"/>
    <property type="match status" value="1"/>
</dbReference>
<dbReference type="Gene3D" id="3.40.50.620">
    <property type="entry name" value="HUPs"/>
    <property type="match status" value="1"/>
</dbReference>
<evidence type="ECO:0000313" key="10">
    <source>
        <dbReference type="Proteomes" id="UP000028824"/>
    </source>
</evidence>
<dbReference type="OrthoDB" id="9773087at2"/>
<feature type="binding site" evidence="8">
    <location>
        <begin position="148"/>
        <end position="151"/>
    </location>
    <ligand>
        <name>ATP</name>
        <dbReference type="ChEBI" id="CHEBI:30616"/>
    </ligand>
</feature>
<dbReference type="InterPro" id="IPR004821">
    <property type="entry name" value="Cyt_trans-like"/>
</dbReference>
<dbReference type="Gene3D" id="3.30.1300.10">
    <property type="entry name" value="Pantoate-beta-alanine ligase, C-terminal domain"/>
    <property type="match status" value="1"/>
</dbReference>
<comment type="caution">
    <text evidence="9">The sequence shown here is derived from an EMBL/GenBank/DDBJ whole genome shotgun (WGS) entry which is preliminary data.</text>
</comment>
<comment type="subcellular location">
    <subcellularLocation>
        <location evidence="8">Cytoplasm</location>
    </subcellularLocation>
</comment>
<keyword evidence="8" id="KW-0963">Cytoplasm</keyword>
<evidence type="ECO:0000256" key="2">
    <source>
        <dbReference type="ARBA" id="ARBA00009256"/>
    </source>
</evidence>
<dbReference type="AlphaFoldDB" id="A0A086Y921"/>
<comment type="subunit">
    <text evidence="8">Homodimer.</text>
</comment>
<evidence type="ECO:0000256" key="3">
    <source>
        <dbReference type="ARBA" id="ARBA00022598"/>
    </source>
</evidence>
<comment type="pathway">
    <text evidence="1 8">Cofactor biosynthesis; (R)-pantothenate biosynthesis; (R)-pantothenate from (R)-pantoate and beta-alanine: step 1/1.</text>
</comment>
<reference evidence="9 10" key="1">
    <citation type="submission" date="2014-03" db="EMBL/GenBank/DDBJ databases">
        <title>Genome of Paenirhodobacter enshiensis DW2-9.</title>
        <authorList>
            <person name="Wang D."/>
            <person name="Wang G."/>
        </authorList>
    </citation>
    <scope>NUCLEOTIDE SEQUENCE [LARGE SCALE GENOMIC DNA]</scope>
    <source>
        <strain evidence="9 10">DW2-9</strain>
    </source>
</reference>
<dbReference type="GO" id="GO:0005524">
    <property type="term" value="F:ATP binding"/>
    <property type="evidence" value="ECO:0007669"/>
    <property type="project" value="UniProtKB-KW"/>
</dbReference>
<dbReference type="PANTHER" id="PTHR21299:SF1">
    <property type="entry name" value="PANTOATE--BETA-ALANINE LIGASE"/>
    <property type="match status" value="1"/>
</dbReference>
<dbReference type="RefSeq" id="WP_036633886.1">
    <property type="nucleotide sequence ID" value="NZ_CAXYYU010000006.1"/>
</dbReference>
<dbReference type="GO" id="GO:0004592">
    <property type="term" value="F:pantoate-beta-alanine ligase activity"/>
    <property type="evidence" value="ECO:0007669"/>
    <property type="project" value="UniProtKB-UniRule"/>
</dbReference>
<dbReference type="InterPro" id="IPR014729">
    <property type="entry name" value="Rossmann-like_a/b/a_fold"/>
</dbReference>
<feature type="binding site" evidence="8">
    <location>
        <position position="62"/>
    </location>
    <ligand>
        <name>beta-alanine</name>
        <dbReference type="ChEBI" id="CHEBI:57966"/>
    </ligand>
</feature>
<keyword evidence="3 8" id="KW-0436">Ligase</keyword>
<dbReference type="GO" id="GO:0005829">
    <property type="term" value="C:cytosol"/>
    <property type="evidence" value="ECO:0007669"/>
    <property type="project" value="TreeGrafter"/>
</dbReference>
<evidence type="ECO:0000313" key="9">
    <source>
        <dbReference type="EMBL" id="KFI30771.1"/>
    </source>
</evidence>
<evidence type="ECO:0000256" key="4">
    <source>
        <dbReference type="ARBA" id="ARBA00022655"/>
    </source>
</evidence>
<keyword evidence="5 8" id="KW-0547">Nucleotide-binding</keyword>
<dbReference type="Proteomes" id="UP000028824">
    <property type="component" value="Unassembled WGS sequence"/>
</dbReference>
<dbReference type="NCBIfam" id="TIGR00018">
    <property type="entry name" value="panC"/>
    <property type="match status" value="1"/>
</dbReference>
<keyword evidence="6 8" id="KW-0067">ATP-binding</keyword>
<dbReference type="GO" id="GO:0015940">
    <property type="term" value="P:pantothenate biosynthetic process"/>
    <property type="evidence" value="ECO:0007669"/>
    <property type="project" value="UniProtKB-UniRule"/>
</dbReference>
<gene>
    <name evidence="8" type="primary">panC</name>
    <name evidence="9" type="ORF">CG50_03435</name>
</gene>
<dbReference type="Pfam" id="PF02569">
    <property type="entry name" value="Pantoate_ligase"/>
    <property type="match status" value="1"/>
</dbReference>
<comment type="catalytic activity">
    <reaction evidence="7 8">
        <text>(R)-pantoate + beta-alanine + ATP = (R)-pantothenate + AMP + diphosphate + H(+)</text>
        <dbReference type="Rhea" id="RHEA:10912"/>
        <dbReference type="ChEBI" id="CHEBI:15378"/>
        <dbReference type="ChEBI" id="CHEBI:15980"/>
        <dbReference type="ChEBI" id="CHEBI:29032"/>
        <dbReference type="ChEBI" id="CHEBI:30616"/>
        <dbReference type="ChEBI" id="CHEBI:33019"/>
        <dbReference type="ChEBI" id="CHEBI:57966"/>
        <dbReference type="ChEBI" id="CHEBI:456215"/>
        <dbReference type="EC" id="6.3.2.1"/>
    </reaction>
</comment>
<dbReference type="eggNOG" id="COG0414">
    <property type="taxonomic scope" value="Bacteria"/>
</dbReference>
<keyword evidence="10" id="KW-1185">Reference proteome</keyword>
<dbReference type="InterPro" id="IPR042176">
    <property type="entry name" value="Pantoate_ligase_C"/>
</dbReference>
<dbReference type="EC" id="6.3.2.1" evidence="8"/>
<feature type="active site" description="Proton donor" evidence="8">
    <location>
        <position position="38"/>
    </location>
</feature>